<reference evidence="2" key="1">
    <citation type="submission" date="2022-03" db="EMBL/GenBank/DDBJ databases">
        <authorList>
            <person name="Martin C."/>
        </authorList>
    </citation>
    <scope>NUCLEOTIDE SEQUENCE</scope>
</reference>
<evidence type="ECO:0000256" key="1">
    <source>
        <dbReference type="SAM" id="MobiDB-lite"/>
    </source>
</evidence>
<evidence type="ECO:0008006" key="4">
    <source>
        <dbReference type="Google" id="ProtNLM"/>
    </source>
</evidence>
<gene>
    <name evidence="2" type="ORF">OFUS_LOCUS18271</name>
</gene>
<accession>A0A8S4PI55</accession>
<evidence type="ECO:0000313" key="2">
    <source>
        <dbReference type="EMBL" id="CAH1793418.1"/>
    </source>
</evidence>
<dbReference type="Proteomes" id="UP000749559">
    <property type="component" value="Unassembled WGS sequence"/>
</dbReference>
<dbReference type="OrthoDB" id="295473at2759"/>
<feature type="region of interest" description="Disordered" evidence="1">
    <location>
        <begin position="1"/>
        <end position="24"/>
    </location>
</feature>
<protein>
    <recommendedName>
        <fullName evidence="4">GAF domain-containing protein</fullName>
    </recommendedName>
</protein>
<comment type="caution">
    <text evidence="2">The sequence shown here is derived from an EMBL/GenBank/DDBJ whole genome shotgun (WGS) entry which is preliminary data.</text>
</comment>
<dbReference type="InterPro" id="IPR029016">
    <property type="entry name" value="GAF-like_dom_sf"/>
</dbReference>
<dbReference type="EMBL" id="CAIIXF020000009">
    <property type="protein sequence ID" value="CAH1793418.1"/>
    <property type="molecule type" value="Genomic_DNA"/>
</dbReference>
<dbReference type="Gene3D" id="3.30.450.40">
    <property type="match status" value="1"/>
</dbReference>
<dbReference type="SUPFAM" id="SSF55781">
    <property type="entry name" value="GAF domain-like"/>
    <property type="match status" value="1"/>
</dbReference>
<evidence type="ECO:0000313" key="3">
    <source>
        <dbReference type="Proteomes" id="UP000749559"/>
    </source>
</evidence>
<feature type="region of interest" description="Disordered" evidence="1">
    <location>
        <begin position="70"/>
        <end position="91"/>
    </location>
</feature>
<sequence length="246" mass="27546">MSGETVERIPETELSPKEEAERNEMENWLDNHPEFVHDYFARKATRGMIDGWLINHALNQNAMPRCMTQSAYETGSNGSNSRSTSGANTPVRKISAQEFERSVMPLKPMISTVEGIPTFIGPILSTEEAASKTLRKTRSELKALDERELIFELVIDICNDLEVTSLCYKILQNVGFIVNADRCSLFLVQKVGGERFLVSKLFDVSTESTLEGCVDKTEEIRIPWGMGIVGHVAKTGERVNIPDAYQ</sequence>
<name>A0A8S4PI55_OWEFU</name>
<feature type="compositionally biased region" description="Low complexity" evidence="1">
    <location>
        <begin position="74"/>
        <end position="89"/>
    </location>
</feature>
<feature type="non-terminal residue" evidence="2">
    <location>
        <position position="246"/>
    </location>
</feature>
<keyword evidence="3" id="KW-1185">Reference proteome</keyword>
<proteinExistence type="predicted"/>
<dbReference type="AlphaFoldDB" id="A0A8S4PI55"/>
<organism evidence="2 3">
    <name type="scientific">Owenia fusiformis</name>
    <name type="common">Polychaete worm</name>
    <dbReference type="NCBI Taxonomy" id="6347"/>
    <lineage>
        <taxon>Eukaryota</taxon>
        <taxon>Metazoa</taxon>
        <taxon>Spiralia</taxon>
        <taxon>Lophotrochozoa</taxon>
        <taxon>Annelida</taxon>
        <taxon>Polychaeta</taxon>
        <taxon>Sedentaria</taxon>
        <taxon>Canalipalpata</taxon>
        <taxon>Sabellida</taxon>
        <taxon>Oweniida</taxon>
        <taxon>Oweniidae</taxon>
        <taxon>Owenia</taxon>
    </lineage>
</organism>